<dbReference type="STRING" id="479434.Sthe_3074"/>
<dbReference type="SUPFAM" id="SSF109854">
    <property type="entry name" value="DinB/YfiT-like putative metalloenzymes"/>
    <property type="match status" value="1"/>
</dbReference>
<dbReference type="InParanoid" id="D1C9I2"/>
<dbReference type="AlphaFoldDB" id="D1C9I2"/>
<dbReference type="HOGENOM" id="CLU_105789_3_1_0"/>
<dbReference type="Pfam" id="PF12867">
    <property type="entry name" value="DinB_2"/>
    <property type="match status" value="1"/>
</dbReference>
<reference evidence="3" key="1">
    <citation type="submission" date="2009-11" db="EMBL/GenBank/DDBJ databases">
        <title>The complete chromosome 2 of Sphaerobacter thermophilus DSM 20745.</title>
        <authorList>
            <person name="Lucas S."/>
            <person name="Copeland A."/>
            <person name="Lapidus A."/>
            <person name="Glavina del Rio T."/>
            <person name="Dalin E."/>
            <person name="Tice H."/>
            <person name="Bruce D."/>
            <person name="Goodwin L."/>
            <person name="Pitluck S."/>
            <person name="Kyrpides N."/>
            <person name="Mavromatis K."/>
            <person name="Ivanova N."/>
            <person name="Mikhailova N."/>
            <person name="LaButti K.M."/>
            <person name="Clum A."/>
            <person name="Sun H.I."/>
            <person name="Brettin T."/>
            <person name="Detter J.C."/>
            <person name="Han C."/>
            <person name="Larimer F."/>
            <person name="Land M."/>
            <person name="Hauser L."/>
            <person name="Markowitz V."/>
            <person name="Cheng J.F."/>
            <person name="Hugenholtz P."/>
            <person name="Woyke T."/>
            <person name="Wu D."/>
            <person name="Steenblock K."/>
            <person name="Schneider S."/>
            <person name="Pukall R."/>
            <person name="Goeker M."/>
            <person name="Klenk H.P."/>
            <person name="Eisen J.A."/>
        </authorList>
    </citation>
    <scope>NUCLEOTIDE SEQUENCE [LARGE SCALE GENOMIC DNA]</scope>
    <source>
        <strain evidence="3">ATCC 49802 / DSM 20745 / S 6022</strain>
    </source>
</reference>
<dbReference type="Proteomes" id="UP000002027">
    <property type="component" value="Chromosome 2"/>
</dbReference>
<protein>
    <recommendedName>
        <fullName evidence="1">DinB-like domain-containing protein</fullName>
    </recommendedName>
</protein>
<reference evidence="2 3" key="2">
    <citation type="journal article" date="2010" name="Stand. Genomic Sci.">
        <title>Complete genome sequence of Desulfohalobium retbaense type strain (HR(100)).</title>
        <authorList>
            <person name="Spring S."/>
            <person name="Nolan M."/>
            <person name="Lapidus A."/>
            <person name="Glavina Del Rio T."/>
            <person name="Copeland A."/>
            <person name="Tice H."/>
            <person name="Cheng J.F."/>
            <person name="Lucas S."/>
            <person name="Land M."/>
            <person name="Chen F."/>
            <person name="Bruce D."/>
            <person name="Goodwin L."/>
            <person name="Pitluck S."/>
            <person name="Ivanova N."/>
            <person name="Mavromatis K."/>
            <person name="Mikhailova N."/>
            <person name="Pati A."/>
            <person name="Chen A."/>
            <person name="Palaniappan K."/>
            <person name="Hauser L."/>
            <person name="Chang Y.J."/>
            <person name="Jeffries C.D."/>
            <person name="Munk C."/>
            <person name="Kiss H."/>
            <person name="Chain P."/>
            <person name="Han C."/>
            <person name="Brettin T."/>
            <person name="Detter J.C."/>
            <person name="Schuler E."/>
            <person name="Goker M."/>
            <person name="Rohde M."/>
            <person name="Bristow J."/>
            <person name="Eisen J.A."/>
            <person name="Markowitz V."/>
            <person name="Hugenholtz P."/>
            <person name="Kyrpides N.C."/>
            <person name="Klenk H.P."/>
        </authorList>
    </citation>
    <scope>NUCLEOTIDE SEQUENCE [LARGE SCALE GENOMIC DNA]</scope>
    <source>
        <strain evidence="3">ATCC 49802 / DSM 20745 / S 6022</strain>
    </source>
</reference>
<accession>D1C9I2</accession>
<name>D1C9I2_SPHTD</name>
<dbReference type="KEGG" id="sti:Sthe_3074"/>
<evidence type="ECO:0000259" key="1">
    <source>
        <dbReference type="Pfam" id="PF12867"/>
    </source>
</evidence>
<proteinExistence type="predicted"/>
<sequence length="167" mass="19021">MFDERAELLQVYRSTPDTLRALLRGLPDEVVRAGGEGEDAWSIVEVVCHLRDAEARVIERVRLMRDEERPWLAAYDQEEVARAGRYRDQSLTQALDEFHRLRGEQIAMLEALTPEQWQRTGVHAEVGEITIQQLVAHMAAHDAIHLAQIARCIIRHVMNGGQPIPTP</sequence>
<dbReference type="RefSeq" id="WP_012873510.1">
    <property type="nucleotide sequence ID" value="NC_013524.1"/>
</dbReference>
<dbReference type="Gene3D" id="1.20.120.450">
    <property type="entry name" value="dinb family like domain"/>
    <property type="match status" value="1"/>
</dbReference>
<dbReference type="eggNOG" id="COG1011">
    <property type="taxonomic scope" value="Bacteria"/>
</dbReference>
<keyword evidence="3" id="KW-1185">Reference proteome</keyword>
<evidence type="ECO:0000313" key="2">
    <source>
        <dbReference type="EMBL" id="ACZ40475.1"/>
    </source>
</evidence>
<gene>
    <name evidence="2" type="ordered locus">Sthe_3074</name>
</gene>
<dbReference type="InterPro" id="IPR024775">
    <property type="entry name" value="DinB-like"/>
</dbReference>
<feature type="domain" description="DinB-like" evidence="1">
    <location>
        <begin position="13"/>
        <end position="149"/>
    </location>
</feature>
<organism evidence="2 3">
    <name type="scientific">Sphaerobacter thermophilus (strain ATCC 49802 / DSM 20745 / KCCM 41009 / NCIMB 13125 / S 6022)</name>
    <dbReference type="NCBI Taxonomy" id="479434"/>
    <lineage>
        <taxon>Bacteria</taxon>
        <taxon>Pseudomonadati</taxon>
        <taxon>Thermomicrobiota</taxon>
        <taxon>Thermomicrobia</taxon>
        <taxon>Sphaerobacterales</taxon>
        <taxon>Sphaerobacterineae</taxon>
        <taxon>Sphaerobacteraceae</taxon>
        <taxon>Sphaerobacter</taxon>
    </lineage>
</organism>
<dbReference type="EMBL" id="CP001824">
    <property type="protein sequence ID" value="ACZ40475.1"/>
    <property type="molecule type" value="Genomic_DNA"/>
</dbReference>
<dbReference type="InterPro" id="IPR034660">
    <property type="entry name" value="DinB/YfiT-like"/>
</dbReference>
<evidence type="ECO:0000313" key="3">
    <source>
        <dbReference type="Proteomes" id="UP000002027"/>
    </source>
</evidence>